<organism evidence="2 3">
    <name type="scientific">Actinomadura rugatobispora</name>
    <dbReference type="NCBI Taxonomy" id="1994"/>
    <lineage>
        <taxon>Bacteria</taxon>
        <taxon>Bacillati</taxon>
        <taxon>Actinomycetota</taxon>
        <taxon>Actinomycetes</taxon>
        <taxon>Streptosporangiales</taxon>
        <taxon>Thermomonosporaceae</taxon>
        <taxon>Actinomadura</taxon>
    </lineage>
</organism>
<proteinExistence type="predicted"/>
<dbReference type="PANTHER" id="PTHR43539:SF78">
    <property type="entry name" value="FLAVIN-CONTAINING MONOOXYGENASE"/>
    <property type="match status" value="1"/>
</dbReference>
<dbReference type="EMBL" id="JBHSON010000109">
    <property type="protein sequence ID" value="MFC5753320.1"/>
    <property type="molecule type" value="Genomic_DNA"/>
</dbReference>
<keyword evidence="2" id="KW-0503">Monooxygenase</keyword>
<dbReference type="GO" id="GO:0004497">
    <property type="term" value="F:monooxygenase activity"/>
    <property type="evidence" value="ECO:0007669"/>
    <property type="project" value="UniProtKB-KW"/>
</dbReference>
<comment type="caution">
    <text evidence="2">The sequence shown here is derived from an EMBL/GenBank/DDBJ whole genome shotgun (WGS) entry which is preliminary data.</text>
</comment>
<reference evidence="3" key="1">
    <citation type="journal article" date="2019" name="Int. J. Syst. Evol. Microbiol.">
        <title>The Global Catalogue of Microorganisms (GCM) 10K type strain sequencing project: providing services to taxonomists for standard genome sequencing and annotation.</title>
        <authorList>
            <consortium name="The Broad Institute Genomics Platform"/>
            <consortium name="The Broad Institute Genome Sequencing Center for Infectious Disease"/>
            <person name="Wu L."/>
            <person name="Ma J."/>
        </authorList>
    </citation>
    <scope>NUCLEOTIDE SEQUENCE [LARGE SCALE GENOMIC DNA]</scope>
    <source>
        <strain evidence="3">KCTC 42087</strain>
    </source>
</reference>
<dbReference type="SUPFAM" id="SSF51905">
    <property type="entry name" value="FAD/NAD(P)-binding domain"/>
    <property type="match status" value="2"/>
</dbReference>
<dbReference type="Gene3D" id="3.50.50.60">
    <property type="entry name" value="FAD/NAD(P)-binding domain"/>
    <property type="match status" value="2"/>
</dbReference>
<dbReference type="EC" id="1.14.13.-" evidence="2"/>
<protein>
    <submittedName>
        <fullName evidence="2">Flavin-containing monooxygenase</fullName>
        <ecNumber evidence="2">1.14.13.-</ecNumber>
    </submittedName>
</protein>
<dbReference type="PRINTS" id="PR00411">
    <property type="entry name" value="PNDRDTASEI"/>
</dbReference>
<evidence type="ECO:0000256" key="1">
    <source>
        <dbReference type="ARBA" id="ARBA00023002"/>
    </source>
</evidence>
<dbReference type="RefSeq" id="WP_378290269.1">
    <property type="nucleotide sequence ID" value="NZ_JBHSON010000109.1"/>
</dbReference>
<keyword evidence="3" id="KW-1185">Reference proteome</keyword>
<name>A0ABW1AG87_9ACTN</name>
<sequence length="419" mass="45382">MTEPAIEHVTTVVVGAGHAGLAASHFLSARSIDHVVLERGEIANSWRHERWDSLRLLTPNRQSRLPGRPYDGPDPDGYMTAGETAEFVERFAKTAAAPVRTGVNVTSVRRTAAGDGYDVTTSDGPIRCRALVIASGACNRPVVPAFADALPPSVEQRTSFDYRAPGDLPDGGVLVVGASATGVQLASELHRSGRPVTLAVGEHVRLPRTYRGRDVLWWMEASGVWDQRYDEMDDLSRARRLPSPQLVGTPDRATLDLNALTSAGVELVGRWAALRDGEALFSGGLRNVASLADLKMERLLGTFDEWGEAAGHDAAFPPERFEPTAVPATARLRLDLRSGAIRTVVWATGYRPDYDWLHVPVVDAKGRLVHEGGVVASPGLYALGLPVLRRRKSTFIHGIEDDAREVIAHLAAHLTGRDD</sequence>
<dbReference type="Proteomes" id="UP001596074">
    <property type="component" value="Unassembled WGS sequence"/>
</dbReference>
<evidence type="ECO:0000313" key="3">
    <source>
        <dbReference type="Proteomes" id="UP001596074"/>
    </source>
</evidence>
<dbReference type="InterPro" id="IPR050982">
    <property type="entry name" value="Auxin_biosynth/cation_transpt"/>
</dbReference>
<dbReference type="InterPro" id="IPR036188">
    <property type="entry name" value="FAD/NAD-bd_sf"/>
</dbReference>
<gene>
    <name evidence="2" type="ORF">ACFPZN_47540</name>
</gene>
<accession>A0ABW1AG87</accession>
<dbReference type="PANTHER" id="PTHR43539">
    <property type="entry name" value="FLAVIN-BINDING MONOOXYGENASE-LIKE PROTEIN (AFU_ORTHOLOGUE AFUA_4G09220)"/>
    <property type="match status" value="1"/>
</dbReference>
<dbReference type="Pfam" id="PF13738">
    <property type="entry name" value="Pyr_redox_3"/>
    <property type="match status" value="1"/>
</dbReference>
<evidence type="ECO:0000313" key="2">
    <source>
        <dbReference type="EMBL" id="MFC5753320.1"/>
    </source>
</evidence>
<dbReference type="PRINTS" id="PR00368">
    <property type="entry name" value="FADPNR"/>
</dbReference>
<keyword evidence="1 2" id="KW-0560">Oxidoreductase</keyword>